<reference evidence="2" key="1">
    <citation type="journal article" date="2019" name="Curr. Biol.">
        <title>Genome Sequence of Striga asiatica Provides Insight into the Evolution of Plant Parasitism.</title>
        <authorList>
            <person name="Yoshida S."/>
            <person name="Kim S."/>
            <person name="Wafula E.K."/>
            <person name="Tanskanen J."/>
            <person name="Kim Y.M."/>
            <person name="Honaas L."/>
            <person name="Yang Z."/>
            <person name="Spallek T."/>
            <person name="Conn C.E."/>
            <person name="Ichihashi Y."/>
            <person name="Cheong K."/>
            <person name="Cui S."/>
            <person name="Der J.P."/>
            <person name="Gundlach H."/>
            <person name="Jiao Y."/>
            <person name="Hori C."/>
            <person name="Ishida J.K."/>
            <person name="Kasahara H."/>
            <person name="Kiba T."/>
            <person name="Kim M.S."/>
            <person name="Koo N."/>
            <person name="Laohavisit A."/>
            <person name="Lee Y.H."/>
            <person name="Lumba S."/>
            <person name="McCourt P."/>
            <person name="Mortimer J.C."/>
            <person name="Mutuku J.M."/>
            <person name="Nomura T."/>
            <person name="Sasaki-Sekimoto Y."/>
            <person name="Seto Y."/>
            <person name="Wang Y."/>
            <person name="Wakatake T."/>
            <person name="Sakakibara H."/>
            <person name="Demura T."/>
            <person name="Yamaguchi S."/>
            <person name="Yoneyama K."/>
            <person name="Manabe R.I."/>
            <person name="Nelson D.C."/>
            <person name="Schulman A.H."/>
            <person name="Timko M.P."/>
            <person name="dePamphilis C.W."/>
            <person name="Choi D."/>
            <person name="Shirasu K."/>
        </authorList>
    </citation>
    <scope>NUCLEOTIDE SEQUENCE [LARGE SCALE GENOMIC DNA]</scope>
    <source>
        <strain evidence="2">cv. UVA1</strain>
    </source>
</reference>
<dbReference type="Proteomes" id="UP000325081">
    <property type="component" value="Unassembled WGS sequence"/>
</dbReference>
<sequence>MVPTPNAEYNESRRFVQKKIKFGKKLKIPNEGFVYYSDGLKEVDSNFNLDQEISFEEEEINSEESEGFNLLVPYYAVIVTPCDSFTDAFAEHFVFEEPINVDTFDIDIERLRVNIC</sequence>
<name>A0A5A7PJ98_STRAF</name>
<evidence type="ECO:0000313" key="1">
    <source>
        <dbReference type="EMBL" id="GER32377.1"/>
    </source>
</evidence>
<proteinExistence type="predicted"/>
<accession>A0A5A7PJ98</accession>
<comment type="caution">
    <text evidence="1">The sequence shown here is derived from an EMBL/GenBank/DDBJ whole genome shotgun (WGS) entry which is preliminary data.</text>
</comment>
<protein>
    <submittedName>
        <fullName evidence="1">Subtilisin-like serine endopeptidase family protein</fullName>
    </submittedName>
</protein>
<evidence type="ECO:0000313" key="2">
    <source>
        <dbReference type="Proteomes" id="UP000325081"/>
    </source>
</evidence>
<dbReference type="EMBL" id="BKCP01004594">
    <property type="protein sequence ID" value="GER32377.1"/>
    <property type="molecule type" value="Genomic_DNA"/>
</dbReference>
<dbReference type="OrthoDB" id="1291327at2759"/>
<dbReference type="AlphaFoldDB" id="A0A5A7PJ98"/>
<keyword evidence="2" id="KW-1185">Reference proteome</keyword>
<gene>
    <name evidence="1" type="ORF">STAS_08436</name>
</gene>
<organism evidence="1 2">
    <name type="scientific">Striga asiatica</name>
    <name type="common">Asiatic witchweed</name>
    <name type="synonym">Buchnera asiatica</name>
    <dbReference type="NCBI Taxonomy" id="4170"/>
    <lineage>
        <taxon>Eukaryota</taxon>
        <taxon>Viridiplantae</taxon>
        <taxon>Streptophyta</taxon>
        <taxon>Embryophyta</taxon>
        <taxon>Tracheophyta</taxon>
        <taxon>Spermatophyta</taxon>
        <taxon>Magnoliopsida</taxon>
        <taxon>eudicotyledons</taxon>
        <taxon>Gunneridae</taxon>
        <taxon>Pentapetalae</taxon>
        <taxon>asterids</taxon>
        <taxon>lamiids</taxon>
        <taxon>Lamiales</taxon>
        <taxon>Orobanchaceae</taxon>
        <taxon>Buchnereae</taxon>
        <taxon>Striga</taxon>
    </lineage>
</organism>